<reference evidence="2 3" key="1">
    <citation type="journal article" date="2016" name="Mol. Biol. Evol.">
        <title>Comparative Genomics of Early-Diverging Mushroom-Forming Fungi Provides Insights into the Origins of Lignocellulose Decay Capabilities.</title>
        <authorList>
            <person name="Nagy L.G."/>
            <person name="Riley R."/>
            <person name="Tritt A."/>
            <person name="Adam C."/>
            <person name="Daum C."/>
            <person name="Floudas D."/>
            <person name="Sun H."/>
            <person name="Yadav J.S."/>
            <person name="Pangilinan J."/>
            <person name="Larsson K.H."/>
            <person name="Matsuura K."/>
            <person name="Barry K."/>
            <person name="Labutti K."/>
            <person name="Kuo R."/>
            <person name="Ohm R.A."/>
            <person name="Bhattacharya S.S."/>
            <person name="Shirouzu T."/>
            <person name="Yoshinaga Y."/>
            <person name="Martin F.M."/>
            <person name="Grigoriev I.V."/>
            <person name="Hibbett D.S."/>
        </authorList>
    </citation>
    <scope>NUCLEOTIDE SEQUENCE [LARGE SCALE GENOMIC DNA]</scope>
    <source>
        <strain evidence="2 3">HHB14362 ss-1</strain>
    </source>
</reference>
<keyword evidence="3" id="KW-1185">Reference proteome</keyword>
<accession>A0A165TKF3</accession>
<dbReference type="STRING" id="1314782.A0A165TKF3"/>
<dbReference type="PROSITE" id="PS50013">
    <property type="entry name" value="CHROMO_2"/>
    <property type="match status" value="1"/>
</dbReference>
<gene>
    <name evidence="2" type="ORF">NEOLEDRAFT_1043203</name>
</gene>
<evidence type="ECO:0000313" key="3">
    <source>
        <dbReference type="Proteomes" id="UP000076761"/>
    </source>
</evidence>
<proteinExistence type="predicted"/>
<dbReference type="InParanoid" id="A0A165TKF3"/>
<sequence>SAVFDTLFYWMAERDAIRRRKLAGEAAPWTKDHILCEYQFTNVFRVFDRTSQYILRKVINQGSQDVYETCFRVMLFRTFNRISTWELLDSELDLTWSNFNFNAYCRVLSRADAPLYGHAYILPAPNAFGKKRNYQNHLLLLRHMLEDGLPEKLMSAVSMREAQSIISTYIGMGPFLSFQLLLDLNMSAHFHFSEDEWVICGPGAEDGLRKIFGDAVKGIELEVMKYLRDTQFDHWARLGITDLPRLYEGRTGVTLVDLEHSLCECEKYSRVKHPSIKGKRKVIKQVYSASKKSLDLVLPEKWTPRGGTSSAPIFVTHLPDEPLTELEESDPEYEVSHIIKESQLPEGGMEYLVRWVGWGPEWDLWLPESQLGGATDVLKDW</sequence>
<feature type="non-terminal residue" evidence="2">
    <location>
        <position position="381"/>
    </location>
</feature>
<dbReference type="Gene3D" id="2.40.50.40">
    <property type="match status" value="1"/>
</dbReference>
<feature type="domain" description="Chromo" evidence="1">
    <location>
        <begin position="333"/>
        <end position="381"/>
    </location>
</feature>
<dbReference type="EMBL" id="KV425565">
    <property type="protein sequence ID" value="KZT26800.1"/>
    <property type="molecule type" value="Genomic_DNA"/>
</dbReference>
<dbReference type="InterPro" id="IPR000953">
    <property type="entry name" value="Chromo/chromo_shadow_dom"/>
</dbReference>
<dbReference type="OrthoDB" id="433924at2759"/>
<dbReference type="SUPFAM" id="SSF54160">
    <property type="entry name" value="Chromo domain-like"/>
    <property type="match status" value="1"/>
</dbReference>
<dbReference type="AlphaFoldDB" id="A0A165TKF3"/>
<dbReference type="CDD" id="cd00024">
    <property type="entry name" value="CD_CSD"/>
    <property type="match status" value="1"/>
</dbReference>
<protein>
    <recommendedName>
        <fullName evidence="1">Chromo domain-containing protein</fullName>
    </recommendedName>
</protein>
<evidence type="ECO:0000259" key="1">
    <source>
        <dbReference type="PROSITE" id="PS50013"/>
    </source>
</evidence>
<dbReference type="Pfam" id="PF18723">
    <property type="entry name" value="HMUDK_hel"/>
    <property type="match status" value="1"/>
</dbReference>
<name>A0A165TKF3_9AGAM</name>
<feature type="non-terminal residue" evidence="2">
    <location>
        <position position="1"/>
    </location>
</feature>
<dbReference type="InterPro" id="IPR040684">
    <property type="entry name" value="HMUDK_hel"/>
</dbReference>
<dbReference type="GO" id="GO:0006338">
    <property type="term" value="P:chromatin remodeling"/>
    <property type="evidence" value="ECO:0007669"/>
    <property type="project" value="UniProtKB-ARBA"/>
</dbReference>
<evidence type="ECO:0000313" key="2">
    <source>
        <dbReference type="EMBL" id="KZT26800.1"/>
    </source>
</evidence>
<dbReference type="InterPro" id="IPR016197">
    <property type="entry name" value="Chromo-like_dom_sf"/>
</dbReference>
<dbReference type="Proteomes" id="UP000076761">
    <property type="component" value="Unassembled WGS sequence"/>
</dbReference>
<organism evidence="2 3">
    <name type="scientific">Neolentinus lepideus HHB14362 ss-1</name>
    <dbReference type="NCBI Taxonomy" id="1314782"/>
    <lineage>
        <taxon>Eukaryota</taxon>
        <taxon>Fungi</taxon>
        <taxon>Dikarya</taxon>
        <taxon>Basidiomycota</taxon>
        <taxon>Agaricomycotina</taxon>
        <taxon>Agaricomycetes</taxon>
        <taxon>Gloeophyllales</taxon>
        <taxon>Gloeophyllaceae</taxon>
        <taxon>Neolentinus</taxon>
    </lineage>
</organism>